<proteinExistence type="predicted"/>
<keyword evidence="1" id="KW-0812">Transmembrane</keyword>
<dbReference type="AlphaFoldDB" id="A0AAW6XMK4"/>
<evidence type="ECO:0000313" key="2">
    <source>
        <dbReference type="EMBL" id="MDK6869440.1"/>
    </source>
</evidence>
<comment type="caution">
    <text evidence="2">The sequence shown here is derived from an EMBL/GenBank/DDBJ whole genome shotgun (WGS) entry which is preliminary data.</text>
</comment>
<accession>A0AAW6XMK4</accession>
<sequence length="55" mass="6158">MSFQKLIKTNLLLFIVIIVLELLFAAGSAISSYIIQFAYNQLVKNILLGFLLIIA</sequence>
<evidence type="ECO:0000313" key="3">
    <source>
        <dbReference type="Proteomes" id="UP001232113"/>
    </source>
</evidence>
<gene>
    <name evidence="2" type="ORF">QP354_10415</name>
</gene>
<feature type="transmembrane region" description="Helical" evidence="1">
    <location>
        <begin position="12"/>
        <end position="35"/>
    </location>
</feature>
<keyword evidence="1" id="KW-0472">Membrane</keyword>
<protein>
    <submittedName>
        <fullName evidence="2">ABC transporter ATP-binding protein</fullName>
    </submittedName>
</protein>
<keyword evidence="2" id="KW-0067">ATP-binding</keyword>
<dbReference type="GO" id="GO:0005524">
    <property type="term" value="F:ATP binding"/>
    <property type="evidence" value="ECO:0007669"/>
    <property type="project" value="UniProtKB-KW"/>
</dbReference>
<keyword evidence="1" id="KW-1133">Transmembrane helix</keyword>
<reference evidence="2" key="1">
    <citation type="submission" date="2023-05" db="EMBL/GenBank/DDBJ databases">
        <title>Cataloging the Phylogenetic Diversity of Human Bladder Bacteria.</title>
        <authorList>
            <person name="Du J."/>
        </authorList>
    </citation>
    <scope>NUCLEOTIDE SEQUENCE</scope>
    <source>
        <strain evidence="2">UMB6975B</strain>
    </source>
</reference>
<organism evidence="2 3">
    <name type="scientific">Lactobacillus paragasseri</name>
    <dbReference type="NCBI Taxonomy" id="2107999"/>
    <lineage>
        <taxon>Bacteria</taxon>
        <taxon>Bacillati</taxon>
        <taxon>Bacillota</taxon>
        <taxon>Bacilli</taxon>
        <taxon>Lactobacillales</taxon>
        <taxon>Lactobacillaceae</taxon>
        <taxon>Lactobacillus</taxon>
    </lineage>
</organism>
<dbReference type="EMBL" id="JASOLY010000042">
    <property type="protein sequence ID" value="MDK6869440.1"/>
    <property type="molecule type" value="Genomic_DNA"/>
</dbReference>
<dbReference type="Proteomes" id="UP001232113">
    <property type="component" value="Unassembled WGS sequence"/>
</dbReference>
<evidence type="ECO:0000256" key="1">
    <source>
        <dbReference type="SAM" id="Phobius"/>
    </source>
</evidence>
<keyword evidence="2" id="KW-0547">Nucleotide-binding</keyword>
<name>A0AAW6XMK4_9LACO</name>
<feature type="non-terminal residue" evidence="2">
    <location>
        <position position="55"/>
    </location>
</feature>